<keyword evidence="2" id="KW-0472">Membrane</keyword>
<evidence type="ECO:0000256" key="1">
    <source>
        <dbReference type="ARBA" id="ARBA00022448"/>
    </source>
</evidence>
<dbReference type="EMBL" id="JAGSPN010000003">
    <property type="protein sequence ID" value="MBR7781807.1"/>
    <property type="molecule type" value="Genomic_DNA"/>
</dbReference>
<dbReference type="GO" id="GO:0005524">
    <property type="term" value="F:ATP binding"/>
    <property type="evidence" value="ECO:0007669"/>
    <property type="project" value="UniProtKB-KW"/>
</dbReference>
<keyword evidence="2" id="KW-1003">Cell membrane</keyword>
<name>A0A941DLN2_9BURK</name>
<evidence type="ECO:0000313" key="7">
    <source>
        <dbReference type="Proteomes" id="UP000680067"/>
    </source>
</evidence>
<reference evidence="6" key="1">
    <citation type="submission" date="2021-04" db="EMBL/GenBank/DDBJ databases">
        <title>novel species isolated from subtropical streams in China.</title>
        <authorList>
            <person name="Lu H."/>
        </authorList>
    </citation>
    <scope>NUCLEOTIDE SEQUENCE</scope>
    <source>
        <strain evidence="6">LFS511W</strain>
    </source>
</reference>
<evidence type="ECO:0000256" key="4">
    <source>
        <dbReference type="ARBA" id="ARBA00022840"/>
    </source>
</evidence>
<dbReference type="Gene3D" id="3.40.50.300">
    <property type="entry name" value="P-loop containing nucleotide triphosphate hydrolases"/>
    <property type="match status" value="1"/>
</dbReference>
<dbReference type="GO" id="GO:0016887">
    <property type="term" value="F:ATP hydrolysis activity"/>
    <property type="evidence" value="ECO:0007669"/>
    <property type="project" value="InterPro"/>
</dbReference>
<dbReference type="RefSeq" id="WP_212687143.1">
    <property type="nucleotide sequence ID" value="NZ_JAGSPN010000003.1"/>
</dbReference>
<evidence type="ECO:0000256" key="3">
    <source>
        <dbReference type="ARBA" id="ARBA00022741"/>
    </source>
</evidence>
<comment type="caution">
    <text evidence="6">The sequence shown here is derived from an EMBL/GenBank/DDBJ whole genome shotgun (WGS) entry which is preliminary data.</text>
</comment>
<dbReference type="PANTHER" id="PTHR42939">
    <property type="entry name" value="ABC TRANSPORTER ATP-BINDING PROTEIN ALBC-RELATED"/>
    <property type="match status" value="1"/>
</dbReference>
<organism evidence="6 7">
    <name type="scientific">Undibacterium luofuense</name>
    <dbReference type="NCBI Taxonomy" id="2828733"/>
    <lineage>
        <taxon>Bacteria</taxon>
        <taxon>Pseudomonadati</taxon>
        <taxon>Pseudomonadota</taxon>
        <taxon>Betaproteobacteria</taxon>
        <taxon>Burkholderiales</taxon>
        <taxon>Oxalobacteraceae</taxon>
        <taxon>Undibacterium</taxon>
    </lineage>
</organism>
<dbReference type="Proteomes" id="UP000680067">
    <property type="component" value="Unassembled WGS sequence"/>
</dbReference>
<keyword evidence="7" id="KW-1185">Reference proteome</keyword>
<sequence length="285" mass="31893">MDVMISASGLGKSYGKTEVLKQLNFSIERGRILGIIGPNGSGKTTLLKAILGMTPFKGELSVLGLNPETERDALMNDVCFVADVAVLPRWIKVSQALDFVEGVHPRFNRAKAERYIAATKLIPSMKVKEMSKGMLAQFHLALVMAIDAQLLVLDEPTLGLDIMYRKMFYRHLIEDYYDAQRTIIITTHQVEEIENILSDVMFIQNGEIVLHETMEKLQQRFITIAVKPENLEQALALKPIDQRKTLGSQIMLFDGVDAETLMALGELQACSVTDVFIQAMKGNYQ</sequence>
<dbReference type="PANTHER" id="PTHR42939:SF1">
    <property type="entry name" value="ABC TRANSPORTER ATP-BINDING PROTEIN ALBC-RELATED"/>
    <property type="match status" value="1"/>
</dbReference>
<evidence type="ECO:0000256" key="2">
    <source>
        <dbReference type="ARBA" id="ARBA00022475"/>
    </source>
</evidence>
<accession>A0A941DLN2</accession>
<dbReference type="InterPro" id="IPR027417">
    <property type="entry name" value="P-loop_NTPase"/>
</dbReference>
<keyword evidence="4 6" id="KW-0067">ATP-binding</keyword>
<feature type="domain" description="ABC transporter" evidence="5">
    <location>
        <begin position="5"/>
        <end position="230"/>
    </location>
</feature>
<dbReference type="PROSITE" id="PS50893">
    <property type="entry name" value="ABC_TRANSPORTER_2"/>
    <property type="match status" value="1"/>
</dbReference>
<gene>
    <name evidence="6" type="ORF">KDM89_06620</name>
</gene>
<evidence type="ECO:0000259" key="5">
    <source>
        <dbReference type="PROSITE" id="PS50893"/>
    </source>
</evidence>
<dbReference type="SUPFAM" id="SSF52540">
    <property type="entry name" value="P-loop containing nucleoside triphosphate hydrolases"/>
    <property type="match status" value="1"/>
</dbReference>
<dbReference type="CDD" id="cd03230">
    <property type="entry name" value="ABC_DR_subfamily_A"/>
    <property type="match status" value="1"/>
</dbReference>
<keyword evidence="3" id="KW-0547">Nucleotide-binding</keyword>
<dbReference type="SMART" id="SM00382">
    <property type="entry name" value="AAA"/>
    <property type="match status" value="1"/>
</dbReference>
<proteinExistence type="predicted"/>
<protein>
    <submittedName>
        <fullName evidence="6">ABC transporter ATP-binding protein</fullName>
    </submittedName>
</protein>
<dbReference type="InterPro" id="IPR003593">
    <property type="entry name" value="AAA+_ATPase"/>
</dbReference>
<evidence type="ECO:0000313" key="6">
    <source>
        <dbReference type="EMBL" id="MBR7781807.1"/>
    </source>
</evidence>
<dbReference type="Pfam" id="PF00005">
    <property type="entry name" value="ABC_tran"/>
    <property type="match status" value="1"/>
</dbReference>
<dbReference type="InterPro" id="IPR003439">
    <property type="entry name" value="ABC_transporter-like_ATP-bd"/>
</dbReference>
<dbReference type="AlphaFoldDB" id="A0A941DLN2"/>
<keyword evidence="1" id="KW-0813">Transport</keyword>
<dbReference type="InterPro" id="IPR051782">
    <property type="entry name" value="ABC_Transporter_VariousFunc"/>
</dbReference>